<name>A0A835MXF1_9ROSI</name>
<reference evidence="2 3" key="1">
    <citation type="submission" date="2020-10" db="EMBL/GenBank/DDBJ databases">
        <title>Plant Genome Project.</title>
        <authorList>
            <person name="Zhang R.-G."/>
        </authorList>
    </citation>
    <scope>NUCLEOTIDE SEQUENCE [LARGE SCALE GENOMIC DNA]</scope>
    <source>
        <strain evidence="2">FAFU-HL-1</strain>
        <tissue evidence="2">Leaf</tissue>
    </source>
</reference>
<accession>A0A835MXF1</accession>
<evidence type="ECO:0000313" key="2">
    <source>
        <dbReference type="EMBL" id="KAF9682462.1"/>
    </source>
</evidence>
<gene>
    <name evidence="2" type="ORF">SADUNF_Sadunf05G0111400</name>
</gene>
<dbReference type="AlphaFoldDB" id="A0A835MXF1"/>
<organism evidence="2 3">
    <name type="scientific">Salix dunnii</name>
    <dbReference type="NCBI Taxonomy" id="1413687"/>
    <lineage>
        <taxon>Eukaryota</taxon>
        <taxon>Viridiplantae</taxon>
        <taxon>Streptophyta</taxon>
        <taxon>Embryophyta</taxon>
        <taxon>Tracheophyta</taxon>
        <taxon>Spermatophyta</taxon>
        <taxon>Magnoliopsida</taxon>
        <taxon>eudicotyledons</taxon>
        <taxon>Gunneridae</taxon>
        <taxon>Pentapetalae</taxon>
        <taxon>rosids</taxon>
        <taxon>fabids</taxon>
        <taxon>Malpighiales</taxon>
        <taxon>Salicaceae</taxon>
        <taxon>Saliceae</taxon>
        <taxon>Salix</taxon>
    </lineage>
</organism>
<comment type="caution">
    <text evidence="2">The sequence shown here is derived from an EMBL/GenBank/DDBJ whole genome shotgun (WGS) entry which is preliminary data.</text>
</comment>
<keyword evidence="1" id="KW-0472">Membrane</keyword>
<dbReference type="Proteomes" id="UP000657918">
    <property type="component" value="Unassembled WGS sequence"/>
</dbReference>
<keyword evidence="1" id="KW-0812">Transmembrane</keyword>
<keyword evidence="1" id="KW-1133">Transmembrane helix</keyword>
<protein>
    <submittedName>
        <fullName evidence="2">Uncharacterized protein</fullName>
    </submittedName>
</protein>
<evidence type="ECO:0000313" key="3">
    <source>
        <dbReference type="Proteomes" id="UP000657918"/>
    </source>
</evidence>
<feature type="transmembrane region" description="Helical" evidence="1">
    <location>
        <begin position="15"/>
        <end position="34"/>
    </location>
</feature>
<proteinExistence type="predicted"/>
<sequence>MKREENHGMGYFYKGLSYVAGTIGISLYIDLVTLMHKRLNYTRVVEEMETHMEKKGDVRNIVTLPLPEFTIKGGW</sequence>
<dbReference type="EMBL" id="JADGMS010000005">
    <property type="protein sequence ID" value="KAF9682462.1"/>
    <property type="molecule type" value="Genomic_DNA"/>
</dbReference>
<evidence type="ECO:0000256" key="1">
    <source>
        <dbReference type="SAM" id="Phobius"/>
    </source>
</evidence>
<keyword evidence="3" id="KW-1185">Reference proteome</keyword>